<evidence type="ECO:0000256" key="3">
    <source>
        <dbReference type="ARBA" id="ARBA00022553"/>
    </source>
</evidence>
<dbReference type="EC" id="2.7.13.3" evidence="2"/>
<dbReference type="Pfam" id="PF07536">
    <property type="entry name" value="HWE_HK"/>
    <property type="match status" value="1"/>
</dbReference>
<reference evidence="11 12" key="1">
    <citation type="journal article" date="2015" name="Antonie Van Leeuwenhoek">
        <title>Oricola cellulosilytica gen. nov., sp. nov., a cellulose-degrading bacterium of the family Phyllobacteriaceae isolated from surface seashore water, and emended descriptions of Mesorhizobium loti and Phyllobacterium myrsinacearum.</title>
        <authorList>
            <person name="Hameed A."/>
            <person name="Shahina M."/>
            <person name="Lai W.A."/>
            <person name="Lin S.Y."/>
            <person name="Young L.S."/>
            <person name="Liu Y.C."/>
            <person name="Hsu Y.H."/>
            <person name="Young C.C."/>
        </authorList>
    </citation>
    <scope>NUCLEOTIDE SEQUENCE [LARGE SCALE GENOMIC DNA]</scope>
    <source>
        <strain evidence="11 12">KCTC 52183</strain>
    </source>
</reference>
<dbReference type="Proteomes" id="UP000291301">
    <property type="component" value="Unassembled WGS sequence"/>
</dbReference>
<keyword evidence="12" id="KW-1185">Reference proteome</keyword>
<evidence type="ECO:0000313" key="12">
    <source>
        <dbReference type="Proteomes" id="UP000291301"/>
    </source>
</evidence>
<dbReference type="AlphaFoldDB" id="A0A4R0PFG3"/>
<dbReference type="InterPro" id="IPR036890">
    <property type="entry name" value="HATPase_C_sf"/>
</dbReference>
<sequence>MLGLFAIIALLVALMIWVAIETTRTFRIEQAARHQVELTSAVLIEVNRAYSAVINAETAQRGFVLTERSDYLEPYETASATFAGAIENLRGLLAGAATETQKSLVDKLESLGNDKFSELSLTIAFVKGGKSDEALAVVNTDRGKEIMDRFRVVIRQLEAYEQGILVSALERAKRAQDRYSLMFLLLGSGVVLLFGMLLFQGWRTARLAQVEGNLEAVETEKAKTELLARELNHRVKNLFAIVLSLIRNSGREETDAREATKKIHERVYALARAHELTATIDGPGRTTLDDLVSAVALPYISSEDAISIDGPPVPVSAEQVTPLGLIINELATNAVKYGAWAEGQDGRVSISWNHDGGDGLSLRWSERHNGAADSQEIDEGFGSSLMRLSTQQLGGEMKRTLKDGQLFWSLDFKLADGTKER</sequence>
<keyword evidence="9" id="KW-1133">Transmembrane helix</keyword>
<dbReference type="InterPro" id="IPR011102">
    <property type="entry name" value="Sig_transdc_His_kinase_HWE"/>
</dbReference>
<evidence type="ECO:0000256" key="1">
    <source>
        <dbReference type="ARBA" id="ARBA00000085"/>
    </source>
</evidence>
<dbReference type="CDD" id="cd19410">
    <property type="entry name" value="HK9-like_sensor"/>
    <property type="match status" value="1"/>
</dbReference>
<dbReference type="PANTHER" id="PTHR41523">
    <property type="entry name" value="TWO-COMPONENT SYSTEM SENSOR PROTEIN"/>
    <property type="match status" value="1"/>
</dbReference>
<feature type="domain" description="Signal transduction histidine kinase HWE region" evidence="10">
    <location>
        <begin position="230"/>
        <end position="312"/>
    </location>
</feature>
<dbReference type="GO" id="GO:0005524">
    <property type="term" value="F:ATP binding"/>
    <property type="evidence" value="ECO:0007669"/>
    <property type="project" value="UniProtKB-KW"/>
</dbReference>
<evidence type="ECO:0000259" key="10">
    <source>
        <dbReference type="SMART" id="SM00911"/>
    </source>
</evidence>
<dbReference type="GO" id="GO:0004673">
    <property type="term" value="F:protein histidine kinase activity"/>
    <property type="evidence" value="ECO:0007669"/>
    <property type="project" value="UniProtKB-EC"/>
</dbReference>
<feature type="transmembrane region" description="Helical" evidence="9">
    <location>
        <begin position="179"/>
        <end position="199"/>
    </location>
</feature>
<dbReference type="OrthoDB" id="9760752at2"/>
<dbReference type="EMBL" id="SJST01000001">
    <property type="protein sequence ID" value="TCD16577.1"/>
    <property type="molecule type" value="Genomic_DNA"/>
</dbReference>
<evidence type="ECO:0000256" key="4">
    <source>
        <dbReference type="ARBA" id="ARBA00022679"/>
    </source>
</evidence>
<keyword evidence="6" id="KW-0418">Kinase</keyword>
<comment type="catalytic activity">
    <reaction evidence="1">
        <text>ATP + protein L-histidine = ADP + protein N-phospho-L-histidine.</text>
        <dbReference type="EC" id="2.7.13.3"/>
    </reaction>
</comment>
<evidence type="ECO:0000256" key="9">
    <source>
        <dbReference type="SAM" id="Phobius"/>
    </source>
</evidence>
<keyword evidence="3" id="KW-0597">Phosphoprotein</keyword>
<proteinExistence type="predicted"/>
<keyword evidence="5" id="KW-0547">Nucleotide-binding</keyword>
<evidence type="ECO:0000256" key="8">
    <source>
        <dbReference type="SAM" id="Coils"/>
    </source>
</evidence>
<evidence type="ECO:0000256" key="7">
    <source>
        <dbReference type="ARBA" id="ARBA00022840"/>
    </source>
</evidence>
<keyword evidence="4" id="KW-0808">Transferase</keyword>
<evidence type="ECO:0000256" key="2">
    <source>
        <dbReference type="ARBA" id="ARBA00012438"/>
    </source>
</evidence>
<dbReference type="Gene3D" id="3.30.565.10">
    <property type="entry name" value="Histidine kinase-like ATPase, C-terminal domain"/>
    <property type="match status" value="1"/>
</dbReference>
<comment type="caution">
    <text evidence="11">The sequence shown here is derived from an EMBL/GenBank/DDBJ whole genome shotgun (WGS) entry which is preliminary data.</text>
</comment>
<dbReference type="Pfam" id="PF05227">
    <property type="entry name" value="CHASE3"/>
    <property type="match status" value="1"/>
</dbReference>
<dbReference type="InterPro" id="IPR007891">
    <property type="entry name" value="CHASE3"/>
</dbReference>
<keyword evidence="8" id="KW-0175">Coiled coil</keyword>
<keyword evidence="9" id="KW-0812">Transmembrane</keyword>
<keyword evidence="7" id="KW-0067">ATP-binding</keyword>
<evidence type="ECO:0000256" key="5">
    <source>
        <dbReference type="ARBA" id="ARBA00022741"/>
    </source>
</evidence>
<dbReference type="RefSeq" id="WP_131565566.1">
    <property type="nucleotide sequence ID" value="NZ_JAINFK010000001.1"/>
</dbReference>
<accession>A0A4R0PFG3</accession>
<organism evidence="11 12">
    <name type="scientific">Oricola cellulosilytica</name>
    <dbReference type="NCBI Taxonomy" id="1429082"/>
    <lineage>
        <taxon>Bacteria</taxon>
        <taxon>Pseudomonadati</taxon>
        <taxon>Pseudomonadota</taxon>
        <taxon>Alphaproteobacteria</taxon>
        <taxon>Hyphomicrobiales</taxon>
        <taxon>Ahrensiaceae</taxon>
        <taxon>Oricola</taxon>
    </lineage>
</organism>
<dbReference type="PANTHER" id="PTHR41523:SF8">
    <property type="entry name" value="ETHYLENE RESPONSE SENSOR PROTEIN"/>
    <property type="match status" value="1"/>
</dbReference>
<gene>
    <name evidence="11" type="ORF">E0D97_03930</name>
</gene>
<keyword evidence="9" id="KW-0472">Membrane</keyword>
<evidence type="ECO:0000313" key="11">
    <source>
        <dbReference type="EMBL" id="TCD16577.1"/>
    </source>
</evidence>
<feature type="coiled-coil region" evidence="8">
    <location>
        <begin position="207"/>
        <end position="234"/>
    </location>
</feature>
<dbReference type="SMART" id="SM00911">
    <property type="entry name" value="HWE_HK"/>
    <property type="match status" value="1"/>
</dbReference>
<name>A0A4R0PFG3_9HYPH</name>
<evidence type="ECO:0000256" key="6">
    <source>
        <dbReference type="ARBA" id="ARBA00022777"/>
    </source>
</evidence>
<protein>
    <recommendedName>
        <fullName evidence="2">histidine kinase</fullName>
        <ecNumber evidence="2">2.7.13.3</ecNumber>
    </recommendedName>
</protein>